<dbReference type="PANTHER" id="PTHR34820">
    <property type="entry name" value="INNER MEMBRANE PROTEIN YEBZ"/>
    <property type="match status" value="1"/>
</dbReference>
<dbReference type="Gene3D" id="2.60.40.1220">
    <property type="match status" value="1"/>
</dbReference>
<feature type="chain" id="PRO_5012104990" description="CopC domain-containing protein" evidence="7">
    <location>
        <begin position="37"/>
        <end position="187"/>
    </location>
</feature>
<organism evidence="9 10">
    <name type="scientific">Geodermatophilus pulveris</name>
    <dbReference type="NCBI Taxonomy" id="1564159"/>
    <lineage>
        <taxon>Bacteria</taxon>
        <taxon>Bacillati</taxon>
        <taxon>Actinomycetota</taxon>
        <taxon>Actinomycetes</taxon>
        <taxon>Geodermatophilales</taxon>
        <taxon>Geodermatophilaceae</taxon>
        <taxon>Geodermatophilus</taxon>
    </lineage>
</organism>
<evidence type="ECO:0000256" key="7">
    <source>
        <dbReference type="SAM" id="SignalP"/>
    </source>
</evidence>
<dbReference type="InterPro" id="IPR032694">
    <property type="entry name" value="CopC/D"/>
</dbReference>
<dbReference type="InterPro" id="IPR014756">
    <property type="entry name" value="Ig_E-set"/>
</dbReference>
<reference evidence="10" key="1">
    <citation type="submission" date="2017-06" db="EMBL/GenBank/DDBJ databases">
        <authorList>
            <person name="Varghese N."/>
            <person name="Submissions S."/>
        </authorList>
    </citation>
    <scope>NUCLEOTIDE SEQUENCE [LARGE SCALE GENOMIC DNA]</scope>
    <source>
        <strain evidence="10">DSM 46839</strain>
    </source>
</reference>
<feature type="signal peptide" evidence="7">
    <location>
        <begin position="1"/>
        <end position="36"/>
    </location>
</feature>
<keyword evidence="6" id="KW-0472">Membrane</keyword>
<feature type="compositionally biased region" description="Low complexity" evidence="5">
    <location>
        <begin position="137"/>
        <end position="149"/>
    </location>
</feature>
<dbReference type="Pfam" id="PF04234">
    <property type="entry name" value="CopC"/>
    <property type="match status" value="1"/>
</dbReference>
<keyword evidence="3 7" id="KW-0732">Signal</keyword>
<dbReference type="Proteomes" id="UP000198373">
    <property type="component" value="Unassembled WGS sequence"/>
</dbReference>
<dbReference type="GO" id="GO:0042597">
    <property type="term" value="C:periplasmic space"/>
    <property type="evidence" value="ECO:0007669"/>
    <property type="project" value="InterPro"/>
</dbReference>
<evidence type="ECO:0000313" key="9">
    <source>
        <dbReference type="EMBL" id="SNS11301.1"/>
    </source>
</evidence>
<accession>A0A239BV48</accession>
<evidence type="ECO:0000256" key="3">
    <source>
        <dbReference type="ARBA" id="ARBA00022729"/>
    </source>
</evidence>
<dbReference type="InterPro" id="IPR007348">
    <property type="entry name" value="CopC_dom"/>
</dbReference>
<dbReference type="GO" id="GO:0006825">
    <property type="term" value="P:copper ion transport"/>
    <property type="evidence" value="ECO:0007669"/>
    <property type="project" value="InterPro"/>
</dbReference>
<keyword evidence="10" id="KW-1185">Reference proteome</keyword>
<gene>
    <name evidence="9" type="ORF">SAMN06893096_10268</name>
</gene>
<feature type="region of interest" description="Disordered" evidence="5">
    <location>
        <begin position="137"/>
        <end position="161"/>
    </location>
</feature>
<dbReference type="OrthoDB" id="5242236at2"/>
<feature type="compositionally biased region" description="Pro residues" evidence="5">
    <location>
        <begin position="150"/>
        <end position="160"/>
    </location>
</feature>
<dbReference type="GO" id="GO:0005507">
    <property type="term" value="F:copper ion binding"/>
    <property type="evidence" value="ECO:0007669"/>
    <property type="project" value="InterPro"/>
</dbReference>
<dbReference type="GO" id="GO:0030313">
    <property type="term" value="C:cell envelope"/>
    <property type="evidence" value="ECO:0007669"/>
    <property type="project" value="UniProtKB-SubCell"/>
</dbReference>
<dbReference type="EMBL" id="FZOO01000002">
    <property type="protein sequence ID" value="SNS11301.1"/>
    <property type="molecule type" value="Genomic_DNA"/>
</dbReference>
<protein>
    <recommendedName>
        <fullName evidence="8">CopC domain-containing protein</fullName>
    </recommendedName>
</protein>
<keyword evidence="4" id="KW-0186">Copper</keyword>
<feature type="transmembrane region" description="Helical" evidence="6">
    <location>
        <begin position="162"/>
        <end position="181"/>
    </location>
</feature>
<proteinExistence type="predicted"/>
<evidence type="ECO:0000256" key="4">
    <source>
        <dbReference type="ARBA" id="ARBA00023008"/>
    </source>
</evidence>
<dbReference type="GO" id="GO:0005886">
    <property type="term" value="C:plasma membrane"/>
    <property type="evidence" value="ECO:0007669"/>
    <property type="project" value="TreeGrafter"/>
</dbReference>
<dbReference type="AlphaFoldDB" id="A0A239BV48"/>
<evidence type="ECO:0000256" key="6">
    <source>
        <dbReference type="SAM" id="Phobius"/>
    </source>
</evidence>
<feature type="domain" description="CopC" evidence="8">
    <location>
        <begin position="37"/>
        <end position="130"/>
    </location>
</feature>
<evidence type="ECO:0000259" key="8">
    <source>
        <dbReference type="Pfam" id="PF04234"/>
    </source>
</evidence>
<keyword evidence="2" id="KW-0479">Metal-binding</keyword>
<dbReference type="RefSeq" id="WP_089304302.1">
    <property type="nucleotide sequence ID" value="NZ_FZOO01000002.1"/>
</dbReference>
<evidence type="ECO:0000256" key="2">
    <source>
        <dbReference type="ARBA" id="ARBA00022723"/>
    </source>
</evidence>
<dbReference type="PANTHER" id="PTHR34820:SF4">
    <property type="entry name" value="INNER MEMBRANE PROTEIN YEBZ"/>
    <property type="match status" value="1"/>
</dbReference>
<keyword evidence="6" id="KW-0812">Transmembrane</keyword>
<evidence type="ECO:0000256" key="1">
    <source>
        <dbReference type="ARBA" id="ARBA00004196"/>
    </source>
</evidence>
<evidence type="ECO:0000313" key="10">
    <source>
        <dbReference type="Proteomes" id="UP000198373"/>
    </source>
</evidence>
<keyword evidence="6" id="KW-1133">Transmembrane helix</keyword>
<sequence length="187" mass="17789">MPRHPVPTAGPAARVAVVLTAAVLALLGAGAPAARAHDELVATVPAADATVPVPPAQVELELGAPAQALGTRVVVTGPDGAVVSQGAVVVRGRTVVQPLATGPAGGVHTVAWRVTSADGHPVSGAFSFTVAGAPAAAGGPPDAGRAVAAPVPPPPAPSPGTGPLVAGAAGVVVAAAGLLLLRSRRRA</sequence>
<dbReference type="SUPFAM" id="SSF81296">
    <property type="entry name" value="E set domains"/>
    <property type="match status" value="1"/>
</dbReference>
<dbReference type="GO" id="GO:0046688">
    <property type="term" value="P:response to copper ion"/>
    <property type="evidence" value="ECO:0007669"/>
    <property type="project" value="InterPro"/>
</dbReference>
<name>A0A239BV48_9ACTN</name>
<comment type="subcellular location">
    <subcellularLocation>
        <location evidence="1">Cell envelope</location>
    </subcellularLocation>
</comment>
<evidence type="ECO:0000256" key="5">
    <source>
        <dbReference type="SAM" id="MobiDB-lite"/>
    </source>
</evidence>
<dbReference type="InterPro" id="IPR014755">
    <property type="entry name" value="Cu-Rt/internalin_Ig-like"/>
</dbReference>